<comment type="caution">
    <text evidence="3">The sequence shown here is derived from an EMBL/GenBank/DDBJ whole genome shotgun (WGS) entry which is preliminary data.</text>
</comment>
<name>A0A7C3QV75_9BACT</name>
<dbReference type="InterPro" id="IPR025161">
    <property type="entry name" value="IS402-like_dom"/>
</dbReference>
<dbReference type="AlphaFoldDB" id="A0A7C3QV75"/>
<dbReference type="PANTHER" id="PTHR30007">
    <property type="entry name" value="PHP DOMAIN PROTEIN"/>
    <property type="match status" value="1"/>
</dbReference>
<dbReference type="Pfam" id="PF13340">
    <property type="entry name" value="DUF4096"/>
    <property type="match status" value="1"/>
</dbReference>
<evidence type="ECO:0000259" key="1">
    <source>
        <dbReference type="Pfam" id="PF01609"/>
    </source>
</evidence>
<dbReference type="GO" id="GO:0003677">
    <property type="term" value="F:DNA binding"/>
    <property type="evidence" value="ECO:0007669"/>
    <property type="project" value="InterPro"/>
</dbReference>
<dbReference type="EMBL" id="DTMM01000010">
    <property type="protein sequence ID" value="HFT92448.1"/>
    <property type="molecule type" value="Genomic_DNA"/>
</dbReference>
<protein>
    <submittedName>
        <fullName evidence="3">IS5 family transposase</fullName>
    </submittedName>
</protein>
<feature type="domain" description="Insertion element IS402-like" evidence="2">
    <location>
        <begin position="9"/>
        <end position="92"/>
    </location>
</feature>
<gene>
    <name evidence="3" type="ORF">ENX03_00630</name>
</gene>
<feature type="domain" description="Transposase IS4-like" evidence="1">
    <location>
        <begin position="105"/>
        <end position="273"/>
    </location>
</feature>
<evidence type="ECO:0000259" key="2">
    <source>
        <dbReference type="Pfam" id="PF13340"/>
    </source>
</evidence>
<dbReference type="InterPro" id="IPR002559">
    <property type="entry name" value="Transposase_11"/>
</dbReference>
<evidence type="ECO:0000313" key="3">
    <source>
        <dbReference type="EMBL" id="HFT92448.1"/>
    </source>
</evidence>
<sequence length="279" mass="31211">MAKLQSWEVSDRFWERVKPLIPRKQREEGRTYARRPGGGRKSLDARRVFEGIVYVLRTGCQWKALPKEVFGSPSAIHRYFREWEEAGLFLTLWKAGLAEYDEMEGIAWDWQSIDGAMTKAPLAQEAVGNNPTDRGKKRGSKRHLLVDARGVPLSLVVTGANRHDVTRGEAVLDSCLGNRPATGPGYSTQNLCADKGSFGVPAQAAMVSRGDVPHVVPRGQERDNKKKVPGYKARRWVVAAAHSWFNRFRKILVRFEKTSASYLALLYLAAAANTAIMQT</sequence>
<organism evidence="3">
    <name type="scientific">Leptospirillum ferriphilum</name>
    <dbReference type="NCBI Taxonomy" id="178606"/>
    <lineage>
        <taxon>Bacteria</taxon>
        <taxon>Pseudomonadati</taxon>
        <taxon>Nitrospirota</taxon>
        <taxon>Nitrospiria</taxon>
        <taxon>Nitrospirales</taxon>
        <taxon>Nitrospiraceae</taxon>
        <taxon>Leptospirillum</taxon>
    </lineage>
</organism>
<dbReference type="Pfam" id="PF01609">
    <property type="entry name" value="DDE_Tnp_1"/>
    <property type="match status" value="1"/>
</dbReference>
<proteinExistence type="predicted"/>
<accession>A0A7C3QV75</accession>
<dbReference type="NCBIfam" id="NF033580">
    <property type="entry name" value="transpos_IS5_3"/>
    <property type="match status" value="1"/>
</dbReference>
<dbReference type="GO" id="GO:0004803">
    <property type="term" value="F:transposase activity"/>
    <property type="evidence" value="ECO:0007669"/>
    <property type="project" value="InterPro"/>
</dbReference>
<dbReference type="PANTHER" id="PTHR30007:SF0">
    <property type="entry name" value="TRANSPOSASE"/>
    <property type="match status" value="1"/>
</dbReference>
<dbReference type="GO" id="GO:0006313">
    <property type="term" value="P:DNA transposition"/>
    <property type="evidence" value="ECO:0007669"/>
    <property type="project" value="InterPro"/>
</dbReference>
<reference evidence="3" key="1">
    <citation type="journal article" date="2020" name="mSystems">
        <title>Genome- and Community-Level Interaction Insights into Carbon Utilization and Element Cycling Functions of Hydrothermarchaeota in Hydrothermal Sediment.</title>
        <authorList>
            <person name="Zhou Z."/>
            <person name="Liu Y."/>
            <person name="Xu W."/>
            <person name="Pan J."/>
            <person name="Luo Z.H."/>
            <person name="Li M."/>
        </authorList>
    </citation>
    <scope>NUCLEOTIDE SEQUENCE [LARGE SCALE GENOMIC DNA]</scope>
    <source>
        <strain evidence="3">SpSt-902</strain>
    </source>
</reference>